<name>E0NJS5_9FIRM</name>
<dbReference type="InterPro" id="IPR014729">
    <property type="entry name" value="Rossmann-like_a/b/a_fold"/>
</dbReference>
<dbReference type="Pfam" id="PF00582">
    <property type="entry name" value="Usp"/>
    <property type="match status" value="1"/>
</dbReference>
<comment type="similarity">
    <text evidence="1 2">Belongs to the universal stress protein A family.</text>
</comment>
<evidence type="ECO:0000313" key="5">
    <source>
        <dbReference type="Proteomes" id="UP000003280"/>
    </source>
</evidence>
<comment type="subcellular location">
    <subcellularLocation>
        <location evidence="2">Cytoplasm</location>
    </subcellularLocation>
</comment>
<dbReference type="eggNOG" id="COG0589">
    <property type="taxonomic scope" value="Bacteria"/>
</dbReference>
<keyword evidence="5" id="KW-1185">Reference proteome</keyword>
<dbReference type="GO" id="GO:0005737">
    <property type="term" value="C:cytoplasm"/>
    <property type="evidence" value="ECO:0007669"/>
    <property type="project" value="UniProtKB-SubCell"/>
</dbReference>
<dbReference type="CDD" id="cd00293">
    <property type="entry name" value="USP-like"/>
    <property type="match status" value="1"/>
</dbReference>
<dbReference type="PRINTS" id="PR01438">
    <property type="entry name" value="UNVRSLSTRESS"/>
</dbReference>
<feature type="domain" description="UspA" evidence="3">
    <location>
        <begin position="2"/>
        <end position="141"/>
    </location>
</feature>
<dbReference type="STRING" id="862517.HMPREF9225_0414"/>
<sequence length="145" mass="15867">MKILVPVDGSKSSNKSVEVAKDIGEKLGAELLILTVISETSIFEQYPTNFPYSLEIDKANVERAEYVLKEAEETLKDYPYKVELFHTMGNAAEQIVSVAEERGCSLIIVGNRGLGAFSRTLLGSVSNKVINTSKISVLVVKSDIK</sequence>
<accession>E0NJS5</accession>
<protein>
    <recommendedName>
        <fullName evidence="2">Universal stress protein</fullName>
    </recommendedName>
</protein>
<evidence type="ECO:0000313" key="4">
    <source>
        <dbReference type="EMBL" id="EFM25870.1"/>
    </source>
</evidence>
<proteinExistence type="inferred from homology"/>
<dbReference type="InterPro" id="IPR006016">
    <property type="entry name" value="UspA"/>
</dbReference>
<dbReference type="AlphaFoldDB" id="E0NJS5"/>
<gene>
    <name evidence="4" type="ORF">HMPREF9225_0414</name>
</gene>
<dbReference type="Proteomes" id="UP000003280">
    <property type="component" value="Unassembled WGS sequence"/>
</dbReference>
<dbReference type="RefSeq" id="WP_008901250.1">
    <property type="nucleotide sequence ID" value="NZ_GL397071.1"/>
</dbReference>
<keyword evidence="2" id="KW-0963">Cytoplasm</keyword>
<evidence type="ECO:0000256" key="2">
    <source>
        <dbReference type="PIRNR" id="PIRNR006276"/>
    </source>
</evidence>
<organism evidence="4 5">
    <name type="scientific">Peptoniphilus duerdenii ATCC BAA-1640</name>
    <dbReference type="NCBI Taxonomy" id="862517"/>
    <lineage>
        <taxon>Bacteria</taxon>
        <taxon>Bacillati</taxon>
        <taxon>Bacillota</taxon>
        <taxon>Tissierellia</taxon>
        <taxon>Tissierellales</taxon>
        <taxon>Peptoniphilaceae</taxon>
        <taxon>Peptoniphilus</taxon>
    </lineage>
</organism>
<dbReference type="HOGENOM" id="CLU_049301_16_2_9"/>
<evidence type="ECO:0000259" key="3">
    <source>
        <dbReference type="Pfam" id="PF00582"/>
    </source>
</evidence>
<reference evidence="4 5" key="1">
    <citation type="submission" date="2010-07" db="EMBL/GenBank/DDBJ databases">
        <authorList>
            <person name="Muzny D."/>
            <person name="Qin X."/>
            <person name="Deng J."/>
            <person name="Jiang H."/>
            <person name="Liu Y."/>
            <person name="Qu J."/>
            <person name="Song X.-Z."/>
            <person name="Zhang L."/>
            <person name="Thornton R."/>
            <person name="Coyle M."/>
            <person name="Francisco L."/>
            <person name="Jackson L."/>
            <person name="Javaid M."/>
            <person name="Korchina V."/>
            <person name="Kovar C."/>
            <person name="Mata R."/>
            <person name="Mathew T."/>
            <person name="Ngo R."/>
            <person name="Nguyen L."/>
            <person name="Nguyen N."/>
            <person name="Okwuonu G."/>
            <person name="Ongeri F."/>
            <person name="Pham C."/>
            <person name="Simmons D."/>
            <person name="Wilczek-Boney K."/>
            <person name="Hale W."/>
            <person name="Jakkamsetti A."/>
            <person name="Pham P."/>
            <person name="Ruth R."/>
            <person name="San Lucas F."/>
            <person name="Warren J."/>
            <person name="Zhang J."/>
            <person name="Zhao Z."/>
            <person name="Zhou C."/>
            <person name="Zhu D."/>
            <person name="Lee S."/>
            <person name="Bess C."/>
            <person name="Blankenburg K."/>
            <person name="Forbes L."/>
            <person name="Fu Q."/>
            <person name="Gubbala S."/>
            <person name="Hirani K."/>
            <person name="Jayaseelan J.C."/>
            <person name="Lara F."/>
            <person name="Munidasa M."/>
            <person name="Palculict T."/>
            <person name="Patil S."/>
            <person name="Pu L.-L."/>
            <person name="Saada N."/>
            <person name="Tang L."/>
            <person name="Weissenberger G."/>
            <person name="Zhu Y."/>
            <person name="Hemphill L."/>
            <person name="Shang Y."/>
            <person name="Youmans B."/>
            <person name="Ayvaz T."/>
            <person name="Ross M."/>
            <person name="Santibanez J."/>
            <person name="Aqrawi P."/>
            <person name="Gross S."/>
            <person name="Joshi V."/>
            <person name="Fowler G."/>
            <person name="Nazareth L."/>
            <person name="Reid J."/>
            <person name="Worley K."/>
            <person name="Petrosino J."/>
            <person name="Highlander S."/>
            <person name="Gibbs R."/>
        </authorList>
    </citation>
    <scope>NUCLEOTIDE SEQUENCE [LARGE SCALE GENOMIC DNA]</scope>
    <source>
        <strain evidence="4 5">ATCC BAA-1640</strain>
    </source>
</reference>
<dbReference type="PANTHER" id="PTHR31964">
    <property type="entry name" value="ADENINE NUCLEOTIDE ALPHA HYDROLASES-LIKE SUPERFAMILY PROTEIN"/>
    <property type="match status" value="1"/>
</dbReference>
<evidence type="ECO:0000256" key="1">
    <source>
        <dbReference type="ARBA" id="ARBA00008791"/>
    </source>
</evidence>
<dbReference type="PANTHER" id="PTHR31964:SF113">
    <property type="entry name" value="USPA DOMAIN-CONTAINING PROTEIN"/>
    <property type="match status" value="1"/>
</dbReference>
<dbReference type="EMBL" id="AEEH01000019">
    <property type="protein sequence ID" value="EFM25870.1"/>
    <property type="molecule type" value="Genomic_DNA"/>
</dbReference>
<dbReference type="OrthoDB" id="9794782at2"/>
<comment type="caution">
    <text evidence="4">The sequence shown here is derived from an EMBL/GenBank/DDBJ whole genome shotgun (WGS) entry which is preliminary data.</text>
</comment>
<dbReference type="SUPFAM" id="SSF52402">
    <property type="entry name" value="Adenine nucleotide alpha hydrolases-like"/>
    <property type="match status" value="1"/>
</dbReference>
<dbReference type="InterPro" id="IPR006015">
    <property type="entry name" value="Universal_stress_UspA"/>
</dbReference>
<dbReference type="PIRSF" id="PIRSF006276">
    <property type="entry name" value="UspA"/>
    <property type="match status" value="1"/>
</dbReference>
<dbReference type="Gene3D" id="3.40.50.620">
    <property type="entry name" value="HUPs"/>
    <property type="match status" value="1"/>
</dbReference>